<dbReference type="PIRSF" id="PIRSF017082">
    <property type="entry name" value="YflP"/>
    <property type="match status" value="1"/>
</dbReference>
<dbReference type="PANTHER" id="PTHR42928:SF5">
    <property type="entry name" value="BLR1237 PROTEIN"/>
    <property type="match status" value="1"/>
</dbReference>
<sequence length="341" mass="35200">MTTVHPGARATSSSSLIGRRAALGMAAALALGGASVAAHAQDAAGYPNKMIRITVPNPAGGTSDVLARLLGKELGDALKQPVVVENKAGANGHIGASFVAKSAPDGYNLLLLDMSVLTIGPAVMPQLNYSPTKDLAPIAIPAYSPHLLVVRHDLPAKNIDELAAYAKKSGQPVSFGTPLAAISQLAGIQLAQNKGFEFNVIGYKGGAQALADLAGGQIDSAMASVLATKPLVTGGKVKAIAVTSAKPFAATPGVPTVASQIPDFVTGSWQGLLAPAGTPPAILDKLQAEIQRIVARPDIKKRLEELGSEPTDMNRAQIAQWMQAESVRWGKVVKDHNIKAE</sequence>
<dbReference type="InterPro" id="IPR006311">
    <property type="entry name" value="TAT_signal"/>
</dbReference>
<name>A0ABU1I645_9BURK</name>
<dbReference type="Proteomes" id="UP001267710">
    <property type="component" value="Unassembled WGS sequence"/>
</dbReference>
<feature type="chain" id="PRO_5045724438" evidence="2">
    <location>
        <begin position="41"/>
        <end position="341"/>
    </location>
</feature>
<dbReference type="Gene3D" id="3.40.190.150">
    <property type="entry name" value="Bordetella uptake gene, domain 1"/>
    <property type="match status" value="1"/>
</dbReference>
<comment type="caution">
    <text evidence="3">The sequence shown here is derived from an EMBL/GenBank/DDBJ whole genome shotgun (WGS) entry which is preliminary data.</text>
</comment>
<dbReference type="RefSeq" id="WP_309825651.1">
    <property type="nucleotide sequence ID" value="NZ_JAVIZX010000001.1"/>
</dbReference>
<evidence type="ECO:0000313" key="3">
    <source>
        <dbReference type="EMBL" id="MDR6212686.1"/>
    </source>
</evidence>
<evidence type="ECO:0000256" key="1">
    <source>
        <dbReference type="ARBA" id="ARBA00006987"/>
    </source>
</evidence>
<dbReference type="InterPro" id="IPR042100">
    <property type="entry name" value="Bug_dom1"/>
</dbReference>
<dbReference type="PROSITE" id="PS51318">
    <property type="entry name" value="TAT"/>
    <property type="match status" value="1"/>
</dbReference>
<dbReference type="Gene3D" id="3.40.190.10">
    <property type="entry name" value="Periplasmic binding protein-like II"/>
    <property type="match status" value="1"/>
</dbReference>
<evidence type="ECO:0000313" key="4">
    <source>
        <dbReference type="Proteomes" id="UP001267710"/>
    </source>
</evidence>
<evidence type="ECO:0000256" key="2">
    <source>
        <dbReference type="SAM" id="SignalP"/>
    </source>
</evidence>
<keyword evidence="4" id="KW-1185">Reference proteome</keyword>
<keyword evidence="3" id="KW-0675">Receptor</keyword>
<accession>A0ABU1I645</accession>
<protein>
    <submittedName>
        <fullName evidence="3">Tripartite-type tricarboxylate transporter receptor subunit TctC</fullName>
    </submittedName>
</protein>
<dbReference type="InterPro" id="IPR005064">
    <property type="entry name" value="BUG"/>
</dbReference>
<dbReference type="PANTHER" id="PTHR42928">
    <property type="entry name" value="TRICARBOXYLATE-BINDING PROTEIN"/>
    <property type="match status" value="1"/>
</dbReference>
<comment type="similarity">
    <text evidence="1">Belongs to the UPF0065 (bug) family.</text>
</comment>
<organism evidence="3 4">
    <name type="scientific">Paracidovorax wautersii</name>
    <dbReference type="NCBI Taxonomy" id="1177982"/>
    <lineage>
        <taxon>Bacteria</taxon>
        <taxon>Pseudomonadati</taxon>
        <taxon>Pseudomonadota</taxon>
        <taxon>Betaproteobacteria</taxon>
        <taxon>Burkholderiales</taxon>
        <taxon>Comamonadaceae</taxon>
        <taxon>Paracidovorax</taxon>
    </lineage>
</organism>
<dbReference type="Pfam" id="PF03401">
    <property type="entry name" value="TctC"/>
    <property type="match status" value="1"/>
</dbReference>
<gene>
    <name evidence="3" type="ORF">QE399_000375</name>
</gene>
<reference evidence="3 4" key="1">
    <citation type="submission" date="2023-08" db="EMBL/GenBank/DDBJ databases">
        <title>Functional and genomic diversity of the sorghum phyllosphere microbiome.</title>
        <authorList>
            <person name="Shade A."/>
        </authorList>
    </citation>
    <scope>NUCLEOTIDE SEQUENCE [LARGE SCALE GENOMIC DNA]</scope>
    <source>
        <strain evidence="3 4">SORGH_AS_0335</strain>
    </source>
</reference>
<keyword evidence="2" id="KW-0732">Signal</keyword>
<feature type="signal peptide" evidence="2">
    <location>
        <begin position="1"/>
        <end position="40"/>
    </location>
</feature>
<dbReference type="SUPFAM" id="SSF53850">
    <property type="entry name" value="Periplasmic binding protein-like II"/>
    <property type="match status" value="1"/>
</dbReference>
<dbReference type="CDD" id="cd07012">
    <property type="entry name" value="PBP2_Bug_TTT"/>
    <property type="match status" value="1"/>
</dbReference>
<proteinExistence type="inferred from homology"/>
<dbReference type="EMBL" id="JAVIZX010000001">
    <property type="protein sequence ID" value="MDR6212686.1"/>
    <property type="molecule type" value="Genomic_DNA"/>
</dbReference>